<dbReference type="InterPro" id="IPR024743">
    <property type="entry name" value="Dynein_HC_stalk"/>
</dbReference>
<dbReference type="GO" id="GO:0031514">
    <property type="term" value="C:motile cilium"/>
    <property type="evidence" value="ECO:0007669"/>
    <property type="project" value="UniProtKB-SubCell"/>
</dbReference>
<dbReference type="InterPro" id="IPR043160">
    <property type="entry name" value="Dynein_C_barrel"/>
</dbReference>
<dbReference type="InterPro" id="IPR035706">
    <property type="entry name" value="AAA_9"/>
</dbReference>
<accession>A0AA88MJ04</accession>
<evidence type="ECO:0000256" key="1">
    <source>
        <dbReference type="ARBA" id="ARBA00004230"/>
    </source>
</evidence>
<evidence type="ECO:0000256" key="10">
    <source>
        <dbReference type="ARBA" id="ARBA00023017"/>
    </source>
</evidence>
<sequence>MRKQQPDKLHLQATFTSLNNVGKCIRQILLLQTRLLIYLVSYCPPLRGHSLRFWPRGERNRYYYYIEKGIDLENVSPLDNLWLKNILAMVPWNLKSLTTPLEALIDEIEKDYFLSIKTAILNYTFRASKHEDRATDLLPHRLELEVLPKSWNKSFVFAQKCIREKLHSINPTMLQVLYLWHVSYKNLRLIDVEEFHSRKESIELSVFQKTVTRNVEDARGILLKNWIPEVQGIYYQGCLHKLVPTSSNKAKLLSFFNCAAALMTNQLQNLAIDSMSDYTNLISQGLHSEQAHKHPGFVLHLILDEKEIKFEPEFKLYEEALLNVYEFMIKSVSFIPRVETKLWPCSQFESVLKPIILPEVYEGQKEEKHINEYDKFATLISRQVEGDVERFLSEQHSFQEILAEVVHYQQLADQIQYTSRKVVRLGIFEVQSHKLIHALTERAQKLQQKLVTRMLKDHQEINKTLCKEFENIAEKALSTPPDTQKMMELRAYMNKVETTEMPLLEQRLADTITQLCILTDFVNLSPSEMKLNAETIQWFQRMPSIFKEHQQIITEKTEQYQSALKLYRERFVEELESYSVQVEEFTNFGELTDLSVYLKKAQVLNAKLELALGKINDFNLEEEAYGWSVSQYPQRKKIVDKLTPFLRLYETATDFLNQYEQWINGPLSIVQPDKVEGDVGNYWRTLYKLEKGFTEVPKALNIASIIKAKVEDFREHIPMVQVLCNPGLRDRHWEAMSKVAACVAQFLSMNLERHLSNFEGISEAASKEFSLEKAMEKMASEWGDKELNLIPYRETGTFILSSLEDIQMLLDDHIMKTQTMRGSPFSKPFEVEIREWEGKLLLLQDILDEWLKVQSTWLYLEPIFSSPDIMAQMPEEGRRFTTVEKTFKDIMKQVYLDKHVLEVISINKMLEKLQESNELLEMILKGLNTYLEKKRLYFPRFFFLSNDELLEILSETKDPTRVQPHLKKCFEGIGSVVFDDILDITHMKSSEGEVVQLLDIISTSKARGQVEKWLLELENGMTASLHKVIGEAIQAYPNELRINWVRAWPGQTVLCVSQVYWTKYIHEAISSGQKALDAYLDQNNRQIDDIVALVRGKLSKQNRVTLGALVVLDVHARDVLATLVQKGISDETDFEWLSQLRYYWVENHLQTKMINAGLPYGYEYLGNTPRLVITPLTDRCYRTLFGALHLHLGGAPEGPAGTGKTETTKDLAKAVAKQCVVFNCSDGLDYIALGKFFKGLLSCGAWACFDEFNRIDLEVLSVVAQQILTIQRGISSHAEMLMFEGTELKLDPSCAVFITMNPGYAGRSELPDNLKALFRTVAMMVPDYAMIAEIVLYSCGFVSARPLSVKIVATYRLCSEQLSSQHHYDYGMRAVKSVLTAAGNLKLAFPEENEDTLLLRSIIDVNLPKFLAHDLKLFEGITSDLFPGVNLPKRDYQVLLKAIEENCQRMNLQLTDFFAEKILQIFEMMIVRHGFMLVGEPFGGKTSAYRVLAAALHDVFEQGLMDENQVLITVINPKSITMGQLYGQFDPISHEWSDGILAVSYRTFAASQTPERKWLIFDGPVDAVWIENMNTVLDDNKKLCLMSGEIIQMSPQMSLIFEPMDLEVASPATVSRCGMIYMEPHMLGWRPLLLSWLNTLPTTVKATHKDLISGLFDRILPACLQLVRKATKELSPTSDTNLVKSLMNLMDCMMDEFQDEAKIKTMTENDICSWLEGIFVFCLVWSLGASCDDSGRVKFDAVVREVLNSALSEKTKACHGILATVEAPAKLLTVPLPTEGTVYQYRFIKEGPGRWELWTDELKTAPPISKDMQFNEIIVPTENTVRYMALMELLVTHQKPTIFIGPTGTGKSVYITDFLLNNLQKDVYSPLFINFSAQTTAAQTQNIIMSKLDKRRKGVFGPPLGKKMVIFVDDVNMPAREVYGWLDHWNWYDMKDCSMINLVDIQIMCAMGPPGGGRNPVTPRYLRHFNVITINDFDDKTMYTIFSRITDWHFTIRFAFPKPFAALTSQIVNSTMSVYKEATRNLLPTPTKSHYLFNLRDVSRVIQGICLSRPETADEASVIKRLWVHEVLRVYYDRLVHDTDRSWLVSHLQVVSQSNLNENFHQLFQHLDQDQDGVVTEDDLRSLMFCDFHDPKGEDRSYREVHNLDQLREVVESHLEEFNNIRKAPMNLVLFRFAIEHVCRISRILKQPSGHALLVGVGGSGRQSLTRLAAYMAEAELFQVEMSKTYGTSEWRDDLKLIMKKSTEGESHGVFLFTDTQIKMESFLEDIGNLLNTGEVPNLFAVDEKQEICERMRVLDRQRDRDKQTDGSPLSLFNMFVERCRTQLHVVLAMSPIGDAFRNRLRRFPALINCCTIDWFQTWPEDALEAVACRFLEDVEMTDESREGCINMCKSFHTSTIELSGRFLAELQRHNYVTPTSYLELISTFKALLETKRVEVMTLKSRYEVGLEKLQSAADQVATMQVELEALQPQLLVASKEVDEMMVVIQHESVEVAEIEKVVKGDEAVANEQAMAAKAIKDECDADLAEAMPTLEAALAALNTLTTQDITMVKSMKSPPTAVKLVMEAICILKGIKPDRIPDPSGTGKKVEDFWGPAKKLLGDMKFLQSLYEYDKDNIPPSVIAIIRNKYITNPDFVPEKIRTASTAAEGMCNWVCAMAKYDKVAKEVAPKKEKLAQAEGELKVAMQSLHKKQAALKEVQDKLAKLQETLESNQNKKADLESQVDLCSKKLERAEQLIGGLGGEKTRWSKMAFDLGELYNNLTGDILISAGIVAYLGAFTSSYRQKQIEDWMKLCKSREIQCSPNVSLMNSLGDPVKIRAWTIAGLPSDTFSIDNGIIISKARRWPLMIDPQGQANKWVKNMEKVNNLHIIKLSDADFVRTLENCIQFGTPVLLENVGEELDPILEPLLLRQTFKQGGAMCIRLGDSTIEYAPEFRFYITTKLRNPHYLPETSVKVTLLNFMITPEGIQDQLLGIVVARERPDLEEEKQALILQGAENKRQLQEIEDKILEVLSSSKGNILEDETAVSILSCSKVLANDISEKQAVAEVTEKKIDETRMGYTPIAMHSAILFFSIADLANIEPMYQYSLTWFINLFISSIDNSTKSDDLEKRLQILRDHFTYTLYVNVCRSLFEKDKLLFSFGLSVNLLMHKKLVDDGEWRFLLTGGVGLDNPYSNPCTWLAKKSWDEICRLDEMECFKGLRRDMAQLRNEWQTVYDSPNPHQTPFPDKWQEKLSQFQKMLVIRCLRPDKIIPMVQEFVSDTLGRPFIEAPPFNLSEAFFDSHCCAPLIFILSPGSDPMAALLKFGDEKGFTGNKLTSLSLGQGQGPIAMQMIQTGLKEGTWVVLQNCHLATSWMSTLEKVCEELNPDTTHPDFRLWLTSYPSPTFPVAVLQNGVKMTNEAPKGLRANIARSFLMDPISDPEFFGSCSKLAEFKKLLYGLCFFHALIQERRKFGPLGWNIPYEFNETDLRISVQQLHMFLEQYQEVPFDAVRYMTGECNYGGRVTDDWDRRTLRTILSIFYTSKIIEDPDYKFDPSGLYYAPPEGDYNSYIEYTKSLPLNPSPEIFGMNANADITKDQAETQLLFDSILLTQSRSSGRDAKSSDDMVFDVAADILSKLPGDFDLEAAMRRYPTSYNQSMNTVLVQEMGRFNNLLRTIRVSCVNIQKAIKGLVVMSAELEEVVNSILTGRIPGMWMKKSYPSLKPLGSYVSDFLERLKFLQDWYDQGTPAVFWVSGFFFTQAFLTGSQQNYARKHTVPIDLLGFDFEVLADIEYKRPPLDGVYIRGLFLDGARWDRKTELLAESYPKVLHDAMPVMWLKPIKRQDIPQRMCYLAPVYKTSERRGTLSTTGHSTNYVIAMTLNTDVPAEHWIRRGVALLCQLSS</sequence>
<dbReference type="GO" id="GO:0008569">
    <property type="term" value="F:minus-end-directed microtubule motor activity"/>
    <property type="evidence" value="ECO:0007669"/>
    <property type="project" value="InterPro"/>
</dbReference>
<keyword evidence="14" id="KW-0206">Cytoskeleton</keyword>
<dbReference type="Pfam" id="PF12777">
    <property type="entry name" value="MT"/>
    <property type="match status" value="1"/>
</dbReference>
<dbReference type="InterPro" id="IPR042222">
    <property type="entry name" value="Dynein_2_N"/>
</dbReference>
<dbReference type="GO" id="GO:0005524">
    <property type="term" value="F:ATP binding"/>
    <property type="evidence" value="ECO:0007669"/>
    <property type="project" value="UniProtKB-KW"/>
</dbReference>
<dbReference type="Pfam" id="PF03028">
    <property type="entry name" value="Dynein_heavy"/>
    <property type="match status" value="1"/>
</dbReference>
<keyword evidence="8" id="KW-0067">ATP-binding</keyword>
<evidence type="ECO:0000256" key="5">
    <source>
        <dbReference type="ARBA" id="ARBA00022701"/>
    </source>
</evidence>
<evidence type="ECO:0000313" key="18">
    <source>
        <dbReference type="EMBL" id="KAK2839522.1"/>
    </source>
</evidence>
<dbReference type="FunFam" id="1.20.1270.280:FF:000038">
    <property type="entry name" value="AT13908p"/>
    <property type="match status" value="1"/>
</dbReference>
<evidence type="ECO:0000256" key="6">
    <source>
        <dbReference type="ARBA" id="ARBA00022737"/>
    </source>
</evidence>
<dbReference type="InterPro" id="IPR042219">
    <property type="entry name" value="AAA_lid_11_sf"/>
</dbReference>
<dbReference type="GO" id="GO:0045505">
    <property type="term" value="F:dynein intermediate chain binding"/>
    <property type="evidence" value="ECO:0007669"/>
    <property type="project" value="InterPro"/>
</dbReference>
<dbReference type="GO" id="GO:0005874">
    <property type="term" value="C:microtubule"/>
    <property type="evidence" value="ECO:0007669"/>
    <property type="project" value="UniProtKB-KW"/>
</dbReference>
<dbReference type="InterPro" id="IPR041589">
    <property type="entry name" value="DNAH3_AAA_lid_1"/>
</dbReference>
<dbReference type="GO" id="GO:0007018">
    <property type="term" value="P:microtubule-based movement"/>
    <property type="evidence" value="ECO:0007669"/>
    <property type="project" value="InterPro"/>
</dbReference>
<keyword evidence="15" id="KW-0966">Cell projection</keyword>
<dbReference type="Pfam" id="PF08393">
    <property type="entry name" value="DHC_N2"/>
    <property type="match status" value="1"/>
</dbReference>
<evidence type="ECO:0000256" key="8">
    <source>
        <dbReference type="ARBA" id="ARBA00022840"/>
    </source>
</evidence>
<evidence type="ECO:0000256" key="7">
    <source>
        <dbReference type="ARBA" id="ARBA00022741"/>
    </source>
</evidence>
<comment type="subcellular location">
    <subcellularLocation>
        <location evidence="1">Cell projection</location>
        <location evidence="1">Cilium</location>
        <location evidence="1">Flagellum</location>
    </subcellularLocation>
    <subcellularLocation>
        <location evidence="2">Cytoplasm</location>
        <location evidence="2">Cytoskeleton</location>
        <location evidence="2">Cilium axoneme</location>
    </subcellularLocation>
</comment>
<dbReference type="Gene3D" id="1.10.8.1220">
    <property type="match status" value="1"/>
</dbReference>
<dbReference type="FunFam" id="3.20.180.20:FF:000003">
    <property type="entry name" value="Dynein heavy chain 12, axonemal"/>
    <property type="match status" value="1"/>
</dbReference>
<dbReference type="GO" id="GO:0005930">
    <property type="term" value="C:axoneme"/>
    <property type="evidence" value="ECO:0007669"/>
    <property type="project" value="UniProtKB-SubCell"/>
</dbReference>
<dbReference type="PANTHER" id="PTHR22878">
    <property type="entry name" value="DYNEIN HEAVY CHAIN 6, AXONEMAL-LIKE-RELATED"/>
    <property type="match status" value="1"/>
</dbReference>
<dbReference type="Pfam" id="PF17852">
    <property type="entry name" value="Dynein_AAA_lid"/>
    <property type="match status" value="1"/>
</dbReference>
<dbReference type="InterPro" id="IPR035699">
    <property type="entry name" value="AAA_6"/>
</dbReference>
<dbReference type="Gene3D" id="3.40.50.300">
    <property type="entry name" value="P-loop containing nucleotide triphosphate hydrolases"/>
    <property type="match status" value="5"/>
</dbReference>
<dbReference type="PANTHER" id="PTHR22878:SF66">
    <property type="entry name" value="DYNEIN AXONEMAL HEAVY CHAIN 7"/>
    <property type="match status" value="1"/>
</dbReference>
<dbReference type="InterPro" id="IPR002048">
    <property type="entry name" value="EF_hand_dom"/>
</dbReference>
<dbReference type="InterPro" id="IPR004273">
    <property type="entry name" value="Dynein_heavy_D6_P-loop"/>
</dbReference>
<dbReference type="SUPFAM" id="SSF52540">
    <property type="entry name" value="P-loop containing nucleoside triphosphate hydrolases"/>
    <property type="match status" value="4"/>
</dbReference>
<dbReference type="Pfam" id="PF12774">
    <property type="entry name" value="AAA_6"/>
    <property type="match status" value="1"/>
</dbReference>
<dbReference type="EMBL" id="JAUPFM010000010">
    <property type="protein sequence ID" value="KAK2839522.1"/>
    <property type="molecule type" value="Genomic_DNA"/>
</dbReference>
<dbReference type="Proteomes" id="UP001187415">
    <property type="component" value="Unassembled WGS sequence"/>
</dbReference>
<evidence type="ECO:0000256" key="3">
    <source>
        <dbReference type="ARBA" id="ARBA00008887"/>
    </source>
</evidence>
<keyword evidence="6" id="KW-0677">Repeat</keyword>
<dbReference type="FunFam" id="1.20.920.20:FF:000006">
    <property type="entry name" value="Dynein, axonemal, heavy chain 6"/>
    <property type="match status" value="1"/>
</dbReference>
<dbReference type="InterPro" id="IPR024317">
    <property type="entry name" value="Dynein_heavy_chain_D4_dom"/>
</dbReference>
<keyword evidence="5" id="KW-0493">Microtubule</keyword>
<keyword evidence="10" id="KW-0243">Dynein</keyword>
<keyword evidence="13" id="KW-0505">Motor protein</keyword>
<dbReference type="FunFam" id="1.20.920.30:FF:000002">
    <property type="entry name" value="Dynein axonemal heavy chain 3"/>
    <property type="match status" value="1"/>
</dbReference>
<keyword evidence="12" id="KW-0969">Cilium</keyword>
<gene>
    <name evidence="18" type="ORF">Q5P01_013262</name>
</gene>
<dbReference type="Pfam" id="PF17857">
    <property type="entry name" value="AAA_lid_1"/>
    <property type="match status" value="1"/>
</dbReference>
<dbReference type="Gene3D" id="1.10.8.710">
    <property type="match status" value="1"/>
</dbReference>
<feature type="domain" description="EF-hand" evidence="17">
    <location>
        <begin position="2099"/>
        <end position="2134"/>
    </location>
</feature>
<keyword evidence="11 16" id="KW-0175">Coiled coil</keyword>
<dbReference type="Gene3D" id="3.20.180.20">
    <property type="entry name" value="Dynein heavy chain, N-terminal domain 2"/>
    <property type="match status" value="1"/>
</dbReference>
<dbReference type="Gene3D" id="6.10.140.1060">
    <property type="match status" value="1"/>
</dbReference>
<dbReference type="InterPro" id="IPR043157">
    <property type="entry name" value="Dynein_AAA1S"/>
</dbReference>
<dbReference type="InterPro" id="IPR041228">
    <property type="entry name" value="Dynein_C"/>
</dbReference>
<evidence type="ECO:0000313" key="19">
    <source>
        <dbReference type="Proteomes" id="UP001187415"/>
    </source>
</evidence>
<dbReference type="FunFam" id="1.10.8.710:FF:000004">
    <property type="entry name" value="Dynein axonemal heavy chain 6"/>
    <property type="match status" value="1"/>
</dbReference>
<proteinExistence type="inferred from homology"/>
<dbReference type="GO" id="GO:0030286">
    <property type="term" value="C:dynein complex"/>
    <property type="evidence" value="ECO:0007669"/>
    <property type="project" value="UniProtKB-KW"/>
</dbReference>
<dbReference type="FunFam" id="3.40.50.300:FF:002141">
    <property type="entry name" value="Dynein heavy chain"/>
    <property type="match status" value="1"/>
</dbReference>
<dbReference type="Pfam" id="PF12780">
    <property type="entry name" value="AAA_8"/>
    <property type="match status" value="1"/>
</dbReference>
<evidence type="ECO:0000256" key="15">
    <source>
        <dbReference type="ARBA" id="ARBA00023273"/>
    </source>
</evidence>
<dbReference type="FunFam" id="1.20.58.1120:FF:000005">
    <property type="entry name" value="Dynein, axonemal, heavy chain 12"/>
    <property type="match status" value="1"/>
</dbReference>
<dbReference type="FunFam" id="3.40.50.300:FF:000362">
    <property type="entry name" value="Dynein, axonemal, heavy chain 6"/>
    <property type="match status" value="1"/>
</dbReference>
<evidence type="ECO:0000256" key="14">
    <source>
        <dbReference type="ARBA" id="ARBA00023212"/>
    </source>
</evidence>
<keyword evidence="4" id="KW-0963">Cytoplasm</keyword>
<dbReference type="FunFam" id="1.10.472.130:FF:000005">
    <property type="entry name" value="Dynein axonemal heavy chain 7"/>
    <property type="match status" value="1"/>
</dbReference>
<dbReference type="Pfam" id="PF18198">
    <property type="entry name" value="AAA_lid_11"/>
    <property type="match status" value="1"/>
</dbReference>
<dbReference type="InterPro" id="IPR027417">
    <property type="entry name" value="P-loop_NTPase"/>
</dbReference>
<dbReference type="GO" id="GO:0051959">
    <property type="term" value="F:dynein light intermediate chain binding"/>
    <property type="evidence" value="ECO:0007669"/>
    <property type="project" value="InterPro"/>
</dbReference>
<dbReference type="InterPro" id="IPR041466">
    <property type="entry name" value="Dynein_AAA5_ext"/>
</dbReference>
<evidence type="ECO:0000256" key="11">
    <source>
        <dbReference type="ARBA" id="ARBA00023054"/>
    </source>
</evidence>
<dbReference type="Gene3D" id="1.20.58.1120">
    <property type="match status" value="1"/>
</dbReference>
<evidence type="ECO:0000259" key="17">
    <source>
        <dbReference type="PROSITE" id="PS50222"/>
    </source>
</evidence>
<name>A0AA88MJ04_CHASR</name>
<dbReference type="InterPro" id="IPR041658">
    <property type="entry name" value="AAA_lid_11"/>
</dbReference>
<keyword evidence="19" id="KW-1185">Reference proteome</keyword>
<evidence type="ECO:0000256" key="9">
    <source>
        <dbReference type="ARBA" id="ARBA00022846"/>
    </source>
</evidence>
<dbReference type="Pfam" id="PF12781">
    <property type="entry name" value="AAA_9"/>
    <property type="match status" value="1"/>
</dbReference>
<comment type="caution">
    <text evidence="18">The sequence shown here is derived from an EMBL/GenBank/DDBJ whole genome shotgun (WGS) entry which is preliminary data.</text>
</comment>
<dbReference type="InterPro" id="IPR013602">
    <property type="entry name" value="Dynein_heavy_linker"/>
</dbReference>
<organism evidence="18 19">
    <name type="scientific">Channa striata</name>
    <name type="common">Snakehead murrel</name>
    <name type="synonym">Ophicephalus striatus</name>
    <dbReference type="NCBI Taxonomy" id="64152"/>
    <lineage>
        <taxon>Eukaryota</taxon>
        <taxon>Metazoa</taxon>
        <taxon>Chordata</taxon>
        <taxon>Craniata</taxon>
        <taxon>Vertebrata</taxon>
        <taxon>Euteleostomi</taxon>
        <taxon>Actinopterygii</taxon>
        <taxon>Neopterygii</taxon>
        <taxon>Teleostei</taxon>
        <taxon>Neoteleostei</taxon>
        <taxon>Acanthomorphata</taxon>
        <taxon>Anabantaria</taxon>
        <taxon>Anabantiformes</taxon>
        <taxon>Channoidei</taxon>
        <taxon>Channidae</taxon>
        <taxon>Channa</taxon>
    </lineage>
</organism>
<comment type="similarity">
    <text evidence="3">Belongs to the dynein heavy chain family.</text>
</comment>
<evidence type="ECO:0000256" key="12">
    <source>
        <dbReference type="ARBA" id="ARBA00023069"/>
    </source>
</evidence>
<protein>
    <recommendedName>
        <fullName evidence="17">EF-hand domain-containing protein</fullName>
    </recommendedName>
</protein>
<dbReference type="Pfam" id="PF18199">
    <property type="entry name" value="Dynein_C"/>
    <property type="match status" value="1"/>
</dbReference>
<dbReference type="FunFam" id="3.10.490.20:FF:000001">
    <property type="entry name" value="dynein heavy chain 7, axonemal"/>
    <property type="match status" value="1"/>
</dbReference>
<dbReference type="InterPro" id="IPR042228">
    <property type="entry name" value="Dynein_linker_3"/>
</dbReference>
<dbReference type="PROSITE" id="PS50222">
    <property type="entry name" value="EF_HAND_2"/>
    <property type="match status" value="1"/>
</dbReference>
<feature type="coiled-coil region" evidence="16">
    <location>
        <begin position="2676"/>
        <end position="2738"/>
    </location>
</feature>
<dbReference type="InterPro" id="IPR018247">
    <property type="entry name" value="EF_Hand_1_Ca_BS"/>
</dbReference>
<dbReference type="FunFam" id="1.20.1270.280:FF:000037">
    <property type="entry name" value="Dynein, axonemal, heavy chain 7"/>
    <property type="match status" value="1"/>
</dbReference>
<dbReference type="FunFam" id="1.10.8.720:FF:000001">
    <property type="entry name" value="dynein heavy chain 7, axonemal"/>
    <property type="match status" value="1"/>
</dbReference>
<dbReference type="FunFam" id="3.40.50.300:FF:001328">
    <property type="entry name" value="Dynein heavy chain 6, axonemal"/>
    <property type="match status" value="1"/>
</dbReference>
<dbReference type="Gene3D" id="1.20.920.30">
    <property type="match status" value="1"/>
</dbReference>
<dbReference type="GO" id="GO:0005509">
    <property type="term" value="F:calcium ion binding"/>
    <property type="evidence" value="ECO:0007669"/>
    <property type="project" value="InterPro"/>
</dbReference>
<keyword evidence="9" id="KW-0282">Flagellum</keyword>
<evidence type="ECO:0000256" key="16">
    <source>
        <dbReference type="SAM" id="Coils"/>
    </source>
</evidence>
<dbReference type="Pfam" id="PF12775">
    <property type="entry name" value="AAA_7"/>
    <property type="match status" value="1"/>
</dbReference>
<dbReference type="FunFam" id="1.20.140.100:FF:000004">
    <property type="entry name" value="Dynein axonemal heavy chain 6"/>
    <property type="match status" value="1"/>
</dbReference>
<dbReference type="Gene3D" id="1.10.472.130">
    <property type="match status" value="1"/>
</dbReference>
<dbReference type="Gene3D" id="1.20.920.20">
    <property type="match status" value="1"/>
</dbReference>
<evidence type="ECO:0000256" key="2">
    <source>
        <dbReference type="ARBA" id="ARBA00004430"/>
    </source>
</evidence>
<dbReference type="PROSITE" id="PS00018">
    <property type="entry name" value="EF_HAND_1"/>
    <property type="match status" value="1"/>
</dbReference>
<dbReference type="FunFam" id="3.40.50.300:FF:000044">
    <property type="entry name" value="Dynein heavy chain 5, axonemal"/>
    <property type="match status" value="1"/>
</dbReference>
<dbReference type="Gene3D" id="1.10.8.720">
    <property type="entry name" value="Region D6 of dynein motor"/>
    <property type="match status" value="1"/>
</dbReference>
<evidence type="ECO:0000256" key="13">
    <source>
        <dbReference type="ARBA" id="ARBA00023175"/>
    </source>
</evidence>
<dbReference type="Gene3D" id="3.10.490.20">
    <property type="match status" value="1"/>
</dbReference>
<keyword evidence="7" id="KW-0547">Nucleotide-binding</keyword>
<dbReference type="Gene3D" id="1.20.1270.280">
    <property type="match status" value="1"/>
</dbReference>
<dbReference type="Gene3D" id="1.20.140.100">
    <property type="entry name" value="Dynein heavy chain, N-terminal domain 2"/>
    <property type="match status" value="1"/>
</dbReference>
<dbReference type="FunFam" id="3.40.50.300:FF:000223">
    <property type="entry name" value="Dynein heavy chain 3, axonemal"/>
    <property type="match status" value="1"/>
</dbReference>
<dbReference type="InterPro" id="IPR026983">
    <property type="entry name" value="DHC"/>
</dbReference>
<evidence type="ECO:0000256" key="4">
    <source>
        <dbReference type="ARBA" id="ARBA00022490"/>
    </source>
</evidence>
<dbReference type="FunFam" id="1.10.8.1220:FF:000001">
    <property type="entry name" value="Dynein axonemal heavy chain 5"/>
    <property type="match status" value="1"/>
</dbReference>
<reference evidence="18" key="1">
    <citation type="submission" date="2023-07" db="EMBL/GenBank/DDBJ databases">
        <title>Chromosome-level Genome Assembly of Striped Snakehead (Channa striata).</title>
        <authorList>
            <person name="Liu H."/>
        </authorList>
    </citation>
    <scope>NUCLEOTIDE SEQUENCE</scope>
    <source>
        <strain evidence="18">Gz</strain>
        <tissue evidence="18">Muscle</tissue>
    </source>
</reference>